<evidence type="ECO:0000313" key="2">
    <source>
        <dbReference type="Proteomes" id="UP001140096"/>
    </source>
</evidence>
<protein>
    <submittedName>
        <fullName evidence="1">Uncharacterized protein</fullName>
    </submittedName>
</protein>
<evidence type="ECO:0000313" key="1">
    <source>
        <dbReference type="EMBL" id="KAJ2809896.1"/>
    </source>
</evidence>
<keyword evidence="2" id="KW-1185">Reference proteome</keyword>
<gene>
    <name evidence="1" type="ORF">H4S07_002994</name>
</gene>
<dbReference type="Proteomes" id="UP001140096">
    <property type="component" value="Unassembled WGS sequence"/>
</dbReference>
<comment type="caution">
    <text evidence="1">The sequence shown here is derived from an EMBL/GenBank/DDBJ whole genome shotgun (WGS) entry which is preliminary data.</text>
</comment>
<accession>A0ACC1LIJ6</accession>
<feature type="non-terminal residue" evidence="1">
    <location>
        <position position="957"/>
    </location>
</feature>
<organism evidence="1 2">
    <name type="scientific">Coemansia furcata</name>
    <dbReference type="NCBI Taxonomy" id="417177"/>
    <lineage>
        <taxon>Eukaryota</taxon>
        <taxon>Fungi</taxon>
        <taxon>Fungi incertae sedis</taxon>
        <taxon>Zoopagomycota</taxon>
        <taxon>Kickxellomycotina</taxon>
        <taxon>Kickxellomycetes</taxon>
        <taxon>Kickxellales</taxon>
        <taxon>Kickxellaceae</taxon>
        <taxon>Coemansia</taxon>
    </lineage>
</organism>
<reference evidence="1" key="1">
    <citation type="submission" date="2022-07" db="EMBL/GenBank/DDBJ databases">
        <title>Phylogenomic reconstructions and comparative analyses of Kickxellomycotina fungi.</title>
        <authorList>
            <person name="Reynolds N.K."/>
            <person name="Stajich J.E."/>
            <person name="Barry K."/>
            <person name="Grigoriev I.V."/>
            <person name="Crous P."/>
            <person name="Smith M.E."/>
        </authorList>
    </citation>
    <scope>NUCLEOTIDE SEQUENCE</scope>
    <source>
        <strain evidence="1">CBS 102833</strain>
    </source>
</reference>
<proteinExistence type="predicted"/>
<sequence>MTIASGGGSSLPLPATPTTVRSGDQHHGLSILEEGVLQQQSSGYNVFDDDRVLHICDEAETIAADTTEGVEALGGDELADAGNSGSVAVGRRWRLAQLVGGGHRRRNGSSADIGHRRSNHGSASTYSSPVVGNGGESGSFDLRWQQKHRRKRMRWWGKHRHMRSASTSGSGMLVPTVAHSEKPQESKGGGWWSAVLRRFVWPGGVNRFGERETGRRAEHMGFVAAFALSSVGFILWGTLVPRALCSTSQTFTISELGARRFVAANGVVADFGLAQSSFGRAMHGYAGYDITSVFPLLGLLSPDYRTPQLELCMGNTSAVDSFLNAWRTAPDSLYKGTEQQFPTQCPLPQAPQVSSAQCYIDRWPQFAAAKVGKLELSKEDVRARGAAWVLVGTQAYDTSLLKYAPADSPLVLAAANAKKGNDISAAEQKCLDVLLLRGTTVATQSAFACANTNVVAWVTFGAIFLMLLTRLVTAEIYAAVRARQAKAPVDEESSEQQPACVVIVPVAGESADAVASTIQSVARSAYPDSRTVLWVICDGPASFGDVLRVLAHGDGVRSDAKFYGAYGGPGGACGAARVLSGHYECGRHRIAYVVTAKEAKCGGVDSLMMAVSQFRTTSSTGGTASEGSTVFLDEEVEGQLAALGHPLHDISHCVLVACGVQMDPQALPQFVSRMQADPRVAVASGSLYAVGRPTSVHAVMQRADFYLQHFVAPICASLVCAPCPMDQLFAIYRVRCLRRAHAHVDALVRRHAARSSGGLAWPANDCLLAPRVVAASAPDARWAFEPNARAEIQLSRASDAALRQWFRTRVLALVDAVKFVPSASPLTMLRLLVLMVTPAAVCMLYVEVVLAIFRSAPAVVVCELIAAYVVASLIALLAARRVTLALHWLVYCAIAVPYYSVWIPTTALLTMNRVWRAPDHESGAELDSSPLVDHDPDPLVMDAHRAMRRVLRDWQRP</sequence>
<name>A0ACC1LIJ6_9FUNG</name>
<dbReference type="EMBL" id="JANBUP010000866">
    <property type="protein sequence ID" value="KAJ2809896.1"/>
    <property type="molecule type" value="Genomic_DNA"/>
</dbReference>